<dbReference type="Proteomes" id="UP001054857">
    <property type="component" value="Unassembled WGS sequence"/>
</dbReference>
<reference evidence="2 3" key="1">
    <citation type="journal article" date="2021" name="Sci. Rep.">
        <title>Genome sequencing of the multicellular alga Astrephomene provides insights into convergent evolution of germ-soma differentiation.</title>
        <authorList>
            <person name="Yamashita S."/>
            <person name="Yamamoto K."/>
            <person name="Matsuzaki R."/>
            <person name="Suzuki S."/>
            <person name="Yamaguchi H."/>
            <person name="Hirooka S."/>
            <person name="Minakuchi Y."/>
            <person name="Miyagishima S."/>
            <person name="Kawachi M."/>
            <person name="Toyoda A."/>
            <person name="Nozaki H."/>
        </authorList>
    </citation>
    <scope>NUCLEOTIDE SEQUENCE [LARGE SCALE GENOMIC DNA]</scope>
    <source>
        <strain evidence="2 3">NIES-4017</strain>
    </source>
</reference>
<organism evidence="2 3">
    <name type="scientific">Astrephomene gubernaculifera</name>
    <dbReference type="NCBI Taxonomy" id="47775"/>
    <lineage>
        <taxon>Eukaryota</taxon>
        <taxon>Viridiplantae</taxon>
        <taxon>Chlorophyta</taxon>
        <taxon>core chlorophytes</taxon>
        <taxon>Chlorophyceae</taxon>
        <taxon>CS clade</taxon>
        <taxon>Chlamydomonadales</taxon>
        <taxon>Astrephomenaceae</taxon>
        <taxon>Astrephomene</taxon>
    </lineage>
</organism>
<keyword evidence="3" id="KW-1185">Reference proteome</keyword>
<accession>A0AAD3E311</accession>
<feature type="transmembrane region" description="Helical" evidence="1">
    <location>
        <begin position="113"/>
        <end position="139"/>
    </location>
</feature>
<keyword evidence="1" id="KW-1133">Transmembrane helix</keyword>
<evidence type="ECO:0000313" key="2">
    <source>
        <dbReference type="EMBL" id="GFR51567.1"/>
    </source>
</evidence>
<keyword evidence="1" id="KW-0472">Membrane</keyword>
<keyword evidence="1" id="KW-0812">Transmembrane</keyword>
<sequence length="231" mass="26068">MLNPLGAVAVVLAGLQSALFLQEGTTLAPASWAVISCCIWLLFVLSKGGWAQLSTTDARRFYLGISAAVLFLQFLQYDQEFEGWSSVYYFCGSRLQYCTCGFRWNLYGWMKAAVLWVFTLSATLGAQQLIIQAGLGGLLPGEESVTRESFISICWRLIPYWLNNWEQHWGAEVSSMTFELPHFAVELLIILPCCQIICSRLKLLITPAERMGLLGPLQERLQQQQQERERG</sequence>
<protein>
    <submittedName>
        <fullName evidence="2">Uncharacterized protein</fullName>
    </submittedName>
</protein>
<feature type="transmembrane region" description="Helical" evidence="1">
    <location>
        <begin position="30"/>
        <end position="49"/>
    </location>
</feature>
<dbReference type="EMBL" id="BMAR01000051">
    <property type="protein sequence ID" value="GFR51567.1"/>
    <property type="molecule type" value="Genomic_DNA"/>
</dbReference>
<evidence type="ECO:0000256" key="1">
    <source>
        <dbReference type="SAM" id="Phobius"/>
    </source>
</evidence>
<feature type="non-terminal residue" evidence="2">
    <location>
        <position position="1"/>
    </location>
</feature>
<evidence type="ECO:0000313" key="3">
    <source>
        <dbReference type="Proteomes" id="UP001054857"/>
    </source>
</evidence>
<proteinExistence type="predicted"/>
<dbReference type="AlphaFoldDB" id="A0AAD3E311"/>
<name>A0AAD3E311_9CHLO</name>
<comment type="caution">
    <text evidence="2">The sequence shown here is derived from an EMBL/GenBank/DDBJ whole genome shotgun (WGS) entry which is preliminary data.</text>
</comment>
<gene>
    <name evidence="2" type="ORF">Agub_g13903</name>
</gene>